<dbReference type="InterPro" id="IPR002563">
    <property type="entry name" value="Flavin_Rdtase-like_dom"/>
</dbReference>
<keyword evidence="3" id="KW-0249">Electron transport</keyword>
<dbReference type="SUPFAM" id="SSF57802">
    <property type="entry name" value="Rubredoxin-like"/>
    <property type="match status" value="1"/>
</dbReference>
<keyword evidence="1" id="KW-0813">Transport</keyword>
<feature type="domain" description="Rubredoxin-like" evidence="6">
    <location>
        <begin position="176"/>
        <end position="209"/>
    </location>
</feature>
<gene>
    <name evidence="7" type="ORF">S12H4_36820</name>
</gene>
<dbReference type="SUPFAM" id="SSF50475">
    <property type="entry name" value="FMN-binding split barrel"/>
    <property type="match status" value="1"/>
</dbReference>
<dbReference type="CDD" id="cd00730">
    <property type="entry name" value="rubredoxin"/>
    <property type="match status" value="1"/>
</dbReference>
<keyword evidence="2" id="KW-0479">Metal-binding</keyword>
<dbReference type="InterPro" id="IPR024935">
    <property type="entry name" value="Rubredoxin_dom"/>
</dbReference>
<dbReference type="PANTHER" id="PTHR30466">
    <property type="entry name" value="FLAVIN REDUCTASE"/>
    <property type="match status" value="1"/>
</dbReference>
<dbReference type="Gene3D" id="2.20.28.10">
    <property type="match status" value="1"/>
</dbReference>
<accession>X1SMT8</accession>
<dbReference type="InterPro" id="IPR050268">
    <property type="entry name" value="NADH-dep_flavin_reductase"/>
</dbReference>
<dbReference type="Gene3D" id="2.30.110.10">
    <property type="entry name" value="Electron Transport, Fmn-binding Protein, Chain A"/>
    <property type="match status" value="1"/>
</dbReference>
<comment type="caution">
    <text evidence="7">The sequence shown here is derived from an EMBL/GenBank/DDBJ whole genome shotgun (WGS) entry which is preliminary data.</text>
</comment>
<evidence type="ECO:0000256" key="5">
    <source>
        <dbReference type="ARBA" id="ARBA00023004"/>
    </source>
</evidence>
<feature type="non-terminal residue" evidence="7">
    <location>
        <position position="246"/>
    </location>
</feature>
<organism evidence="7">
    <name type="scientific">marine sediment metagenome</name>
    <dbReference type="NCBI Taxonomy" id="412755"/>
    <lineage>
        <taxon>unclassified sequences</taxon>
        <taxon>metagenomes</taxon>
        <taxon>ecological metagenomes</taxon>
    </lineage>
</organism>
<keyword evidence="4" id="KW-0560">Oxidoreductase</keyword>
<evidence type="ECO:0000256" key="2">
    <source>
        <dbReference type="ARBA" id="ARBA00022723"/>
    </source>
</evidence>
<evidence type="ECO:0000259" key="6">
    <source>
        <dbReference type="PROSITE" id="PS50903"/>
    </source>
</evidence>
<dbReference type="EMBL" id="BARW01021985">
    <property type="protein sequence ID" value="GAI94258.1"/>
    <property type="molecule type" value="Genomic_DNA"/>
</dbReference>
<dbReference type="PANTHER" id="PTHR30466:SF1">
    <property type="entry name" value="FMN REDUCTASE (NADH) RUTF"/>
    <property type="match status" value="1"/>
</dbReference>
<proteinExistence type="predicted"/>
<evidence type="ECO:0000256" key="1">
    <source>
        <dbReference type="ARBA" id="ARBA00022448"/>
    </source>
</evidence>
<dbReference type="GO" id="GO:0005506">
    <property type="term" value="F:iron ion binding"/>
    <property type="evidence" value="ECO:0007669"/>
    <property type="project" value="InterPro"/>
</dbReference>
<evidence type="ECO:0000256" key="3">
    <source>
        <dbReference type="ARBA" id="ARBA00022982"/>
    </source>
</evidence>
<name>X1SMT8_9ZZZZ</name>
<dbReference type="GO" id="GO:0042602">
    <property type="term" value="F:riboflavin reductase (NADPH) activity"/>
    <property type="evidence" value="ECO:0007669"/>
    <property type="project" value="TreeGrafter"/>
</dbReference>
<evidence type="ECO:0000256" key="4">
    <source>
        <dbReference type="ARBA" id="ARBA00023002"/>
    </source>
</evidence>
<dbReference type="Pfam" id="PF00301">
    <property type="entry name" value="Rubredoxin"/>
    <property type="match status" value="1"/>
</dbReference>
<dbReference type="AlphaFoldDB" id="X1SMT8"/>
<evidence type="ECO:0000313" key="7">
    <source>
        <dbReference type="EMBL" id="GAI94258.1"/>
    </source>
</evidence>
<sequence>MNLKALYKLSYGLYVVSSGKGDRLNGQIANTVFQITSEPPTIAVSINKNNLTHEFIKESRVFAASVLSQDTPLFFIGHFGFKSGRDIDKLAGINYKAGETQAPVVTDNALAYLEAKVVQEVDVGTHTIFIAELVGADVLKEGEPMTYAYYHQVKRGTTPKTAPVYVEEKKVEAIKAPKYRCTVCGYIYDPELGDPDGGIAPGTPFEEIPIIPIEVVQAINLTPDSRAVAINSSREGNLASCINFPI</sequence>
<dbReference type="InterPro" id="IPR024934">
    <property type="entry name" value="Rubredoxin-like_dom"/>
</dbReference>
<reference evidence="7" key="1">
    <citation type="journal article" date="2014" name="Front. Microbiol.">
        <title>High frequency of phylogenetically diverse reductive dehalogenase-homologous genes in deep subseafloor sedimentary metagenomes.</title>
        <authorList>
            <person name="Kawai M."/>
            <person name="Futagami T."/>
            <person name="Toyoda A."/>
            <person name="Takaki Y."/>
            <person name="Nishi S."/>
            <person name="Hori S."/>
            <person name="Arai W."/>
            <person name="Tsubouchi T."/>
            <person name="Morono Y."/>
            <person name="Uchiyama I."/>
            <person name="Ito T."/>
            <person name="Fujiyama A."/>
            <person name="Inagaki F."/>
            <person name="Takami H."/>
        </authorList>
    </citation>
    <scope>NUCLEOTIDE SEQUENCE</scope>
    <source>
        <strain evidence="7">Expedition CK06-06</strain>
    </source>
</reference>
<dbReference type="PROSITE" id="PS50903">
    <property type="entry name" value="RUBREDOXIN_LIKE"/>
    <property type="match status" value="1"/>
</dbReference>
<dbReference type="Pfam" id="PF01613">
    <property type="entry name" value="Flavin_Reduct"/>
    <property type="match status" value="1"/>
</dbReference>
<protein>
    <recommendedName>
        <fullName evidence="6">Rubredoxin-like domain-containing protein</fullName>
    </recommendedName>
</protein>
<dbReference type="SMART" id="SM00903">
    <property type="entry name" value="Flavin_Reduct"/>
    <property type="match status" value="1"/>
</dbReference>
<dbReference type="InterPro" id="IPR012349">
    <property type="entry name" value="Split_barrel_FMN-bd"/>
</dbReference>
<dbReference type="GO" id="GO:0010181">
    <property type="term" value="F:FMN binding"/>
    <property type="evidence" value="ECO:0007669"/>
    <property type="project" value="InterPro"/>
</dbReference>
<keyword evidence="5" id="KW-0408">Iron</keyword>